<dbReference type="EMBL" id="LT907782">
    <property type="protein sequence ID" value="SNX59804.1"/>
    <property type="molecule type" value="Genomic_DNA"/>
</dbReference>
<gene>
    <name evidence="1" type="ORF">SAMN06296273_1237</name>
</gene>
<proteinExistence type="predicted"/>
<evidence type="ECO:0000313" key="2">
    <source>
        <dbReference type="Proteomes" id="UP000242498"/>
    </source>
</evidence>
<sequence length="135" mass="15786">MDSDISPVFTATVIVIRPLLSWLSREKGIGDPNPYVPYYKSPYIDRNKLIVFEKWLVRSTYQQFNARLDKELFYFIGAPLEHIKNVSFTSDGMNIYAGCEFGGHMNIYSKDKDNLIQLFKDLNSQNRLHPEVRIY</sequence>
<organism evidence="1 2">
    <name type="scientific">Nitrosomonas ureae</name>
    <dbReference type="NCBI Taxonomy" id="44577"/>
    <lineage>
        <taxon>Bacteria</taxon>
        <taxon>Pseudomonadati</taxon>
        <taxon>Pseudomonadota</taxon>
        <taxon>Betaproteobacteria</taxon>
        <taxon>Nitrosomonadales</taxon>
        <taxon>Nitrosomonadaceae</taxon>
        <taxon>Nitrosomonas</taxon>
    </lineage>
</organism>
<dbReference type="RefSeq" id="WP_096292506.1">
    <property type="nucleotide sequence ID" value="NZ_LT907782.1"/>
</dbReference>
<dbReference type="Proteomes" id="UP000242498">
    <property type="component" value="Chromosome I"/>
</dbReference>
<name>A0A285BWZ1_9PROT</name>
<evidence type="ECO:0000313" key="1">
    <source>
        <dbReference type="EMBL" id="SNX59804.1"/>
    </source>
</evidence>
<reference evidence="1 2" key="1">
    <citation type="submission" date="2017-08" db="EMBL/GenBank/DDBJ databases">
        <authorList>
            <person name="de Groot N.N."/>
        </authorList>
    </citation>
    <scope>NUCLEOTIDE SEQUENCE [LARGE SCALE GENOMIC DNA]</scope>
    <source>
        <strain evidence="1 2">Nm15</strain>
    </source>
</reference>
<dbReference type="AlphaFoldDB" id="A0A285BWZ1"/>
<protein>
    <submittedName>
        <fullName evidence="1">Uncharacterized protein</fullName>
    </submittedName>
</protein>
<accession>A0A285BWZ1</accession>